<evidence type="ECO:0000256" key="1">
    <source>
        <dbReference type="SAM" id="MobiDB-lite"/>
    </source>
</evidence>
<gene>
    <name evidence="2" type="ORF">GWK47_039349</name>
</gene>
<dbReference type="EMBL" id="JACEEZ010006078">
    <property type="protein sequence ID" value="KAG0725057.1"/>
    <property type="molecule type" value="Genomic_DNA"/>
</dbReference>
<dbReference type="AlphaFoldDB" id="A0A8J5D0F3"/>
<keyword evidence="3" id="KW-1185">Reference proteome</keyword>
<accession>A0A8J5D0F3</accession>
<comment type="caution">
    <text evidence="2">The sequence shown here is derived from an EMBL/GenBank/DDBJ whole genome shotgun (WGS) entry which is preliminary data.</text>
</comment>
<protein>
    <submittedName>
        <fullName evidence="2">Uncharacterized protein</fullName>
    </submittedName>
</protein>
<proteinExistence type="predicted"/>
<feature type="region of interest" description="Disordered" evidence="1">
    <location>
        <begin position="105"/>
        <end position="125"/>
    </location>
</feature>
<sequence>MKEPRNPQANKPPIITSSCGKHALLRHEKFPPPPRSSLYQDRLPVRQPSEVEEEESYVEACRESRDLASYTTQPSEEWRALQSFKTLRLTKDEEQRQFLLQVVEAHRHQQPGTSKASLPRPSRPQ</sequence>
<dbReference type="Proteomes" id="UP000770661">
    <property type="component" value="Unassembled WGS sequence"/>
</dbReference>
<reference evidence="2" key="1">
    <citation type="submission" date="2020-07" db="EMBL/GenBank/DDBJ databases">
        <title>The High-quality genome of the commercially important snow crab, Chionoecetes opilio.</title>
        <authorList>
            <person name="Jeong J.-H."/>
            <person name="Ryu S."/>
        </authorList>
    </citation>
    <scope>NUCLEOTIDE SEQUENCE</scope>
    <source>
        <strain evidence="2">MADBK_172401_WGS</strain>
        <tissue evidence="2">Digestive gland</tissue>
    </source>
</reference>
<evidence type="ECO:0000313" key="2">
    <source>
        <dbReference type="EMBL" id="KAG0725057.1"/>
    </source>
</evidence>
<name>A0A8J5D0F3_CHIOP</name>
<evidence type="ECO:0000313" key="3">
    <source>
        <dbReference type="Proteomes" id="UP000770661"/>
    </source>
</evidence>
<organism evidence="2 3">
    <name type="scientific">Chionoecetes opilio</name>
    <name type="common">Atlantic snow crab</name>
    <name type="synonym">Cancer opilio</name>
    <dbReference type="NCBI Taxonomy" id="41210"/>
    <lineage>
        <taxon>Eukaryota</taxon>
        <taxon>Metazoa</taxon>
        <taxon>Ecdysozoa</taxon>
        <taxon>Arthropoda</taxon>
        <taxon>Crustacea</taxon>
        <taxon>Multicrustacea</taxon>
        <taxon>Malacostraca</taxon>
        <taxon>Eumalacostraca</taxon>
        <taxon>Eucarida</taxon>
        <taxon>Decapoda</taxon>
        <taxon>Pleocyemata</taxon>
        <taxon>Brachyura</taxon>
        <taxon>Eubrachyura</taxon>
        <taxon>Majoidea</taxon>
        <taxon>Majidae</taxon>
        <taxon>Chionoecetes</taxon>
    </lineage>
</organism>